<evidence type="ECO:0000256" key="3">
    <source>
        <dbReference type="ARBA" id="ARBA00008726"/>
    </source>
</evidence>
<feature type="coiled-coil region" evidence="9">
    <location>
        <begin position="127"/>
        <end position="161"/>
    </location>
</feature>
<organism evidence="12 13">
    <name type="scientific">Raphidocelis subcapitata</name>
    <dbReference type="NCBI Taxonomy" id="307507"/>
    <lineage>
        <taxon>Eukaryota</taxon>
        <taxon>Viridiplantae</taxon>
        <taxon>Chlorophyta</taxon>
        <taxon>core chlorophytes</taxon>
        <taxon>Chlorophyceae</taxon>
        <taxon>CS clade</taxon>
        <taxon>Sphaeropleales</taxon>
        <taxon>Selenastraceae</taxon>
        <taxon>Raphidocelis</taxon>
    </lineage>
</organism>
<dbReference type="Proteomes" id="UP000247498">
    <property type="component" value="Unassembled WGS sequence"/>
</dbReference>
<evidence type="ECO:0000256" key="6">
    <source>
        <dbReference type="ARBA" id="ARBA00023187"/>
    </source>
</evidence>
<dbReference type="GO" id="GO:0005634">
    <property type="term" value="C:nucleus"/>
    <property type="evidence" value="ECO:0007669"/>
    <property type="project" value="UniProtKB-SubCell"/>
</dbReference>
<comment type="subcellular location">
    <subcellularLocation>
        <location evidence="2">Cytoplasm</location>
    </subcellularLocation>
    <subcellularLocation>
        <location evidence="1">Nucleus</location>
    </subcellularLocation>
</comment>
<dbReference type="EMBL" id="BDRX01000024">
    <property type="protein sequence ID" value="GBF91485.1"/>
    <property type="molecule type" value="Genomic_DNA"/>
</dbReference>
<dbReference type="InterPro" id="IPR000626">
    <property type="entry name" value="Ubiquitin-like_dom"/>
</dbReference>
<dbReference type="STRING" id="307507.A0A2V0P341"/>
<dbReference type="InterPro" id="IPR053822">
    <property type="entry name" value="SDE2-like_dom"/>
</dbReference>
<feature type="compositionally biased region" description="Acidic residues" evidence="10">
    <location>
        <begin position="268"/>
        <end position="280"/>
    </location>
</feature>
<name>A0A2V0P341_9CHLO</name>
<dbReference type="PROSITE" id="PS50053">
    <property type="entry name" value="UBIQUITIN_2"/>
    <property type="match status" value="1"/>
</dbReference>
<evidence type="ECO:0000256" key="10">
    <source>
        <dbReference type="SAM" id="MobiDB-lite"/>
    </source>
</evidence>
<dbReference type="GO" id="GO:0005737">
    <property type="term" value="C:cytoplasm"/>
    <property type="evidence" value="ECO:0007669"/>
    <property type="project" value="UniProtKB-SubCell"/>
</dbReference>
<feature type="compositionally biased region" description="Low complexity" evidence="10">
    <location>
        <begin position="241"/>
        <end position="250"/>
    </location>
</feature>
<keyword evidence="8" id="KW-0131">Cell cycle</keyword>
<keyword evidence="5" id="KW-0507">mRNA processing</keyword>
<dbReference type="Pfam" id="PF22782">
    <property type="entry name" value="SDE2"/>
    <property type="match status" value="1"/>
</dbReference>
<dbReference type="Gene3D" id="3.10.20.90">
    <property type="entry name" value="Phosphatidylinositol 3-kinase Catalytic Subunit, Chain A, domain 1"/>
    <property type="match status" value="1"/>
</dbReference>
<evidence type="ECO:0000313" key="12">
    <source>
        <dbReference type="EMBL" id="GBF91485.1"/>
    </source>
</evidence>
<dbReference type="GO" id="GO:0006397">
    <property type="term" value="P:mRNA processing"/>
    <property type="evidence" value="ECO:0007669"/>
    <property type="project" value="UniProtKB-KW"/>
</dbReference>
<comment type="similarity">
    <text evidence="3">Belongs to the SDE2 family.</text>
</comment>
<feature type="region of interest" description="Disordered" evidence="10">
    <location>
        <begin position="183"/>
        <end position="280"/>
    </location>
</feature>
<evidence type="ECO:0000256" key="7">
    <source>
        <dbReference type="ARBA" id="ARBA00023242"/>
    </source>
</evidence>
<dbReference type="InterPro" id="IPR029071">
    <property type="entry name" value="Ubiquitin-like_domsf"/>
</dbReference>
<evidence type="ECO:0000256" key="8">
    <source>
        <dbReference type="ARBA" id="ARBA00023306"/>
    </source>
</evidence>
<dbReference type="AlphaFoldDB" id="A0A2V0P341"/>
<evidence type="ECO:0000313" key="13">
    <source>
        <dbReference type="Proteomes" id="UP000247498"/>
    </source>
</evidence>
<dbReference type="GO" id="GO:0008380">
    <property type="term" value="P:RNA splicing"/>
    <property type="evidence" value="ECO:0007669"/>
    <property type="project" value="UniProtKB-KW"/>
</dbReference>
<evidence type="ECO:0000256" key="4">
    <source>
        <dbReference type="ARBA" id="ARBA00022490"/>
    </source>
</evidence>
<evidence type="ECO:0000256" key="1">
    <source>
        <dbReference type="ARBA" id="ARBA00004123"/>
    </source>
</evidence>
<evidence type="ECO:0000256" key="5">
    <source>
        <dbReference type="ARBA" id="ARBA00022664"/>
    </source>
</evidence>
<proteinExistence type="inferred from homology"/>
<feature type="compositionally biased region" description="Gly residues" evidence="10">
    <location>
        <begin position="186"/>
        <end position="196"/>
    </location>
</feature>
<feature type="compositionally biased region" description="Gly residues" evidence="10">
    <location>
        <begin position="205"/>
        <end position="217"/>
    </location>
</feature>
<feature type="compositionally biased region" description="Gly residues" evidence="10">
    <location>
        <begin position="229"/>
        <end position="240"/>
    </location>
</feature>
<keyword evidence="7" id="KW-0539">Nucleus</keyword>
<protein>
    <recommendedName>
        <fullName evidence="11">Ubiquitin-like domain-containing protein</fullName>
    </recommendedName>
</protein>
<keyword evidence="6" id="KW-0508">mRNA splicing</keyword>
<dbReference type="InParanoid" id="A0A2V0P341"/>
<comment type="caution">
    <text evidence="12">The sequence shown here is derived from an EMBL/GenBank/DDBJ whole genome shotgun (WGS) entry which is preliminary data.</text>
</comment>
<gene>
    <name evidence="12" type="ORF">Rsub_04225</name>
</gene>
<keyword evidence="9" id="KW-0175">Coiled coil</keyword>
<dbReference type="Pfam" id="PF00240">
    <property type="entry name" value="ubiquitin"/>
    <property type="match status" value="1"/>
</dbReference>
<feature type="domain" description="Ubiquitin-like" evidence="11">
    <location>
        <begin position="1"/>
        <end position="77"/>
    </location>
</feature>
<dbReference type="PANTHER" id="PTHR12786">
    <property type="entry name" value="SPLICING FACTOR SF3A-RELATED"/>
    <property type="match status" value="1"/>
</dbReference>
<dbReference type="SUPFAM" id="SSF54236">
    <property type="entry name" value="Ubiquitin-like"/>
    <property type="match status" value="1"/>
</dbReference>
<evidence type="ECO:0000259" key="11">
    <source>
        <dbReference type="PROSITE" id="PS50053"/>
    </source>
</evidence>
<dbReference type="InterPro" id="IPR051421">
    <property type="entry name" value="RNA_Proc_DNA_Dmg_Regulator"/>
</dbReference>
<reference evidence="12 13" key="1">
    <citation type="journal article" date="2018" name="Sci. Rep.">
        <title>Raphidocelis subcapitata (=Pseudokirchneriella subcapitata) provides an insight into genome evolution and environmental adaptations in the Sphaeropleales.</title>
        <authorList>
            <person name="Suzuki S."/>
            <person name="Yamaguchi H."/>
            <person name="Nakajima N."/>
            <person name="Kawachi M."/>
        </authorList>
    </citation>
    <scope>NUCLEOTIDE SEQUENCE [LARGE SCALE GENOMIC DNA]</scope>
    <source>
        <strain evidence="12 13">NIES-35</strain>
    </source>
</reference>
<sequence length="280" mass="28280">MQLYVRVPGQRPSVAVELPSGSTVAQLRQALEDRTGIPAEEQLLCHGGRLLPAAGAAPLPPLPHAAGLDLLLRLAGGKGGFGALLRGQGRDGKITDNFDACRDLQGRRLRTLEAEKKLRDWAGQAKERELEKVAERHIRDLARQERQERDYEINVEAVRTEQREALDRVHEAVQDALAEGLAQGAGASGSGGGGGASSSDTAEEGAGGAGAGAGAGAAGAKRKAPEAAGGSGSGDDGAAGGPAAAAAAASKRPKRAGMLAMLDGGGSSDEDGSGSGSDDE</sequence>
<dbReference type="OrthoDB" id="547031at2759"/>
<keyword evidence="4" id="KW-0963">Cytoplasm</keyword>
<keyword evidence="13" id="KW-1185">Reference proteome</keyword>
<evidence type="ECO:0000256" key="2">
    <source>
        <dbReference type="ARBA" id="ARBA00004496"/>
    </source>
</evidence>
<dbReference type="FunCoup" id="A0A2V0P341">
    <property type="interactions" value="1659"/>
</dbReference>
<evidence type="ECO:0000256" key="9">
    <source>
        <dbReference type="SAM" id="Coils"/>
    </source>
</evidence>
<accession>A0A2V0P341</accession>
<dbReference type="PANTHER" id="PTHR12786:SF1">
    <property type="entry name" value="SPLICING REGULATOR SDE2"/>
    <property type="match status" value="1"/>
</dbReference>